<keyword evidence="3 6" id="KW-0812">Transmembrane</keyword>
<keyword evidence="8" id="KW-0548">Nucleotidyltransferase</keyword>
<proteinExistence type="predicted"/>
<dbReference type="GO" id="GO:0052621">
    <property type="term" value="F:diguanylate cyclase activity"/>
    <property type="evidence" value="ECO:0007669"/>
    <property type="project" value="UniProtKB-EC"/>
</dbReference>
<dbReference type="InterPro" id="IPR029787">
    <property type="entry name" value="Nucleotide_cyclase"/>
</dbReference>
<keyword evidence="8" id="KW-0808">Transferase</keyword>
<evidence type="ECO:0000256" key="6">
    <source>
        <dbReference type="SAM" id="Phobius"/>
    </source>
</evidence>
<feature type="transmembrane region" description="Helical" evidence="6">
    <location>
        <begin position="167"/>
        <end position="189"/>
    </location>
</feature>
<dbReference type="SMART" id="SM00267">
    <property type="entry name" value="GGDEF"/>
    <property type="match status" value="1"/>
</dbReference>
<dbReference type="InterPro" id="IPR043128">
    <property type="entry name" value="Rev_trsase/Diguanyl_cyclase"/>
</dbReference>
<sequence>MTNTLLGTFQDLIANFAIVTAYLFLTSQIIFKNRNLDASASWSTKVLLGFVAGMLGIILMVFTVEFDGTILDFRQLAVVFSALFGGVYASLITGLIISLMRLLYFGVISHSAIVAASNTIVIAAVLGVIGMMKLTFWKKWIYALIVCNVLTAIAFYINMGIKGTLPVVIYIIMMTIGGIISGYLTAFLVKAKSHFQRMERAATFDFLTELNNHRTFDEVFNASMEKAMEKNETLSLLMIDIDHFKKINDTYGHSNGDIVLKQFGKLLKETSRSFDIVSRNGGEEFSVLLYDLPHKHALVVGNRIRSAISKHEFVLHDGHGIQITVSIGAATYPDTKEELIEQADKALYKAKMDGRNRVCSNQEVFVVR</sequence>
<dbReference type="InterPro" id="IPR000160">
    <property type="entry name" value="GGDEF_dom"/>
</dbReference>
<name>A0ABU6GDR7_9BACL</name>
<dbReference type="EC" id="2.7.7.65" evidence="8"/>
<feature type="domain" description="GGDEF" evidence="7">
    <location>
        <begin position="232"/>
        <end position="363"/>
    </location>
</feature>
<evidence type="ECO:0000313" key="9">
    <source>
        <dbReference type="Proteomes" id="UP001338137"/>
    </source>
</evidence>
<evidence type="ECO:0000256" key="3">
    <source>
        <dbReference type="ARBA" id="ARBA00022692"/>
    </source>
</evidence>
<comment type="caution">
    <text evidence="8">The sequence shown here is derived from an EMBL/GenBank/DDBJ whole genome shotgun (WGS) entry which is preliminary data.</text>
</comment>
<dbReference type="NCBIfam" id="TIGR00254">
    <property type="entry name" value="GGDEF"/>
    <property type="match status" value="1"/>
</dbReference>
<evidence type="ECO:0000259" key="7">
    <source>
        <dbReference type="PROSITE" id="PS50887"/>
    </source>
</evidence>
<keyword evidence="9" id="KW-1185">Reference proteome</keyword>
<accession>A0ABU6GDR7</accession>
<dbReference type="SUPFAM" id="SSF55073">
    <property type="entry name" value="Nucleotide cyclase"/>
    <property type="match status" value="1"/>
</dbReference>
<gene>
    <name evidence="8" type="ORF">P4I72_35235</name>
</gene>
<evidence type="ECO:0000256" key="1">
    <source>
        <dbReference type="ARBA" id="ARBA00004651"/>
    </source>
</evidence>
<dbReference type="Proteomes" id="UP001338137">
    <property type="component" value="Unassembled WGS sequence"/>
</dbReference>
<keyword evidence="2" id="KW-1003">Cell membrane</keyword>
<evidence type="ECO:0000256" key="2">
    <source>
        <dbReference type="ARBA" id="ARBA00022475"/>
    </source>
</evidence>
<dbReference type="InterPro" id="IPR050469">
    <property type="entry name" value="Diguanylate_Cyclase"/>
</dbReference>
<feature type="transmembrane region" description="Helical" evidence="6">
    <location>
        <begin position="46"/>
        <end position="64"/>
    </location>
</feature>
<dbReference type="Pfam" id="PF07694">
    <property type="entry name" value="5TM-5TMR_LYT"/>
    <property type="match status" value="1"/>
</dbReference>
<evidence type="ECO:0000256" key="4">
    <source>
        <dbReference type="ARBA" id="ARBA00022989"/>
    </source>
</evidence>
<comment type="subcellular location">
    <subcellularLocation>
        <location evidence="1">Cell membrane</location>
        <topology evidence="1">Multi-pass membrane protein</topology>
    </subcellularLocation>
</comment>
<evidence type="ECO:0000256" key="5">
    <source>
        <dbReference type="ARBA" id="ARBA00023136"/>
    </source>
</evidence>
<dbReference type="InterPro" id="IPR011620">
    <property type="entry name" value="Sig_transdc_His_kinase_LytS_TM"/>
</dbReference>
<feature type="transmembrane region" description="Helical" evidence="6">
    <location>
        <begin position="76"/>
        <end position="97"/>
    </location>
</feature>
<dbReference type="Gene3D" id="3.30.70.270">
    <property type="match status" value="1"/>
</dbReference>
<feature type="transmembrane region" description="Helical" evidence="6">
    <location>
        <begin position="103"/>
        <end position="129"/>
    </location>
</feature>
<dbReference type="CDD" id="cd01949">
    <property type="entry name" value="GGDEF"/>
    <property type="match status" value="1"/>
</dbReference>
<keyword evidence="5 6" id="KW-0472">Membrane</keyword>
<dbReference type="Pfam" id="PF00990">
    <property type="entry name" value="GGDEF"/>
    <property type="match status" value="1"/>
</dbReference>
<feature type="transmembrane region" description="Helical" evidence="6">
    <location>
        <begin position="12"/>
        <end position="31"/>
    </location>
</feature>
<protein>
    <submittedName>
        <fullName evidence="8">Diguanylate cyclase</fullName>
        <ecNumber evidence="8">2.7.7.65</ecNumber>
    </submittedName>
</protein>
<feature type="transmembrane region" description="Helical" evidence="6">
    <location>
        <begin position="141"/>
        <end position="161"/>
    </location>
</feature>
<reference evidence="8 9" key="1">
    <citation type="submission" date="2023-03" db="EMBL/GenBank/DDBJ databases">
        <title>Bacillus Genome Sequencing.</title>
        <authorList>
            <person name="Dunlap C."/>
        </authorList>
    </citation>
    <scope>NUCLEOTIDE SEQUENCE [LARGE SCALE GENOMIC DNA]</scope>
    <source>
        <strain evidence="8 9">BD-533</strain>
    </source>
</reference>
<organism evidence="8 9">
    <name type="scientific">Paenibacillus alba</name>
    <dbReference type="NCBI Taxonomy" id="1197127"/>
    <lineage>
        <taxon>Bacteria</taxon>
        <taxon>Bacillati</taxon>
        <taxon>Bacillota</taxon>
        <taxon>Bacilli</taxon>
        <taxon>Bacillales</taxon>
        <taxon>Paenibacillaceae</taxon>
        <taxon>Paenibacillus</taxon>
    </lineage>
</organism>
<dbReference type="EMBL" id="JARLKY010000120">
    <property type="protein sequence ID" value="MEC0232369.1"/>
    <property type="molecule type" value="Genomic_DNA"/>
</dbReference>
<dbReference type="PROSITE" id="PS50887">
    <property type="entry name" value="GGDEF"/>
    <property type="match status" value="1"/>
</dbReference>
<dbReference type="RefSeq" id="WP_326076537.1">
    <property type="nucleotide sequence ID" value="NZ_JARLKY010000120.1"/>
</dbReference>
<dbReference type="PANTHER" id="PTHR45138">
    <property type="entry name" value="REGULATORY COMPONENTS OF SENSORY TRANSDUCTION SYSTEM"/>
    <property type="match status" value="1"/>
</dbReference>
<keyword evidence="4 6" id="KW-1133">Transmembrane helix</keyword>
<dbReference type="PANTHER" id="PTHR45138:SF9">
    <property type="entry name" value="DIGUANYLATE CYCLASE DGCM-RELATED"/>
    <property type="match status" value="1"/>
</dbReference>
<evidence type="ECO:0000313" key="8">
    <source>
        <dbReference type="EMBL" id="MEC0232369.1"/>
    </source>
</evidence>